<keyword evidence="3" id="KW-1185">Reference proteome</keyword>
<reference evidence="3" key="1">
    <citation type="journal article" date="2019" name="Int. J. Syst. Evol. Microbiol.">
        <title>The Global Catalogue of Microorganisms (GCM) 10K type strain sequencing project: providing services to taxonomists for standard genome sequencing and annotation.</title>
        <authorList>
            <consortium name="The Broad Institute Genomics Platform"/>
            <consortium name="The Broad Institute Genome Sequencing Center for Infectious Disease"/>
            <person name="Wu L."/>
            <person name="Ma J."/>
        </authorList>
    </citation>
    <scope>NUCLEOTIDE SEQUENCE [LARGE SCALE GENOMIC DNA]</scope>
    <source>
        <strain evidence="3">KCTC 42739</strain>
    </source>
</reference>
<sequence>MRRDCLPFGVVAIDRVLPGGGIVAGALHEVLGSHYLADDASATISLAGLLAGFEGPIFSCWRWRSLFAPALHVAGPHPDRIAYVERGQRHTAAADGGVPARARPERRRR</sequence>
<dbReference type="Proteomes" id="UP001595713">
    <property type="component" value="Unassembled WGS sequence"/>
</dbReference>
<organism evidence="2 3">
    <name type="scientific">Sphingomonas hylomeconis</name>
    <dbReference type="NCBI Taxonomy" id="1395958"/>
    <lineage>
        <taxon>Bacteria</taxon>
        <taxon>Pseudomonadati</taxon>
        <taxon>Pseudomonadota</taxon>
        <taxon>Alphaproteobacteria</taxon>
        <taxon>Sphingomonadales</taxon>
        <taxon>Sphingomonadaceae</taxon>
        <taxon>Sphingomonas</taxon>
    </lineage>
</organism>
<protein>
    <recommendedName>
        <fullName evidence="4">DUF4166 domain-containing protein</fullName>
    </recommendedName>
</protein>
<gene>
    <name evidence="2" type="ORF">ACFONA_11760</name>
</gene>
<proteinExistence type="predicted"/>
<comment type="caution">
    <text evidence="2">The sequence shown here is derived from an EMBL/GenBank/DDBJ whole genome shotgun (WGS) entry which is preliminary data.</text>
</comment>
<evidence type="ECO:0000313" key="3">
    <source>
        <dbReference type="Proteomes" id="UP001595713"/>
    </source>
</evidence>
<dbReference type="EMBL" id="JBHRXP010000007">
    <property type="protein sequence ID" value="MFC3580840.1"/>
    <property type="molecule type" value="Genomic_DNA"/>
</dbReference>
<dbReference type="RefSeq" id="WP_261294206.1">
    <property type="nucleotide sequence ID" value="NZ_JANQBK010000005.1"/>
</dbReference>
<evidence type="ECO:0008006" key="4">
    <source>
        <dbReference type="Google" id="ProtNLM"/>
    </source>
</evidence>
<name>A0ABV7SZU0_9SPHN</name>
<evidence type="ECO:0000256" key="1">
    <source>
        <dbReference type="SAM" id="MobiDB-lite"/>
    </source>
</evidence>
<evidence type="ECO:0000313" key="2">
    <source>
        <dbReference type="EMBL" id="MFC3580840.1"/>
    </source>
</evidence>
<accession>A0ABV7SZU0</accession>
<feature type="region of interest" description="Disordered" evidence="1">
    <location>
        <begin position="88"/>
        <end position="109"/>
    </location>
</feature>